<dbReference type="Pfam" id="PF13561">
    <property type="entry name" value="adh_short_C2"/>
    <property type="match status" value="1"/>
</dbReference>
<protein>
    <submittedName>
        <fullName evidence="4">SDR family NAD(P)-dependent oxidoreductase</fullName>
        <ecNumber evidence="4">1.1.1.-</ecNumber>
    </submittedName>
</protein>
<evidence type="ECO:0000256" key="1">
    <source>
        <dbReference type="ARBA" id="ARBA00006484"/>
    </source>
</evidence>
<feature type="domain" description="Ketoreductase" evidence="3">
    <location>
        <begin position="12"/>
        <end position="151"/>
    </location>
</feature>
<proteinExistence type="inferred from homology"/>
<evidence type="ECO:0000313" key="4">
    <source>
        <dbReference type="EMBL" id="MFC4599489.1"/>
    </source>
</evidence>
<organism evidence="4 5">
    <name type="scientific">Cohnella hongkongensis</name>
    <dbReference type="NCBI Taxonomy" id="178337"/>
    <lineage>
        <taxon>Bacteria</taxon>
        <taxon>Bacillati</taxon>
        <taxon>Bacillota</taxon>
        <taxon>Bacilli</taxon>
        <taxon>Bacillales</taxon>
        <taxon>Paenibacillaceae</taxon>
        <taxon>Cohnella</taxon>
    </lineage>
</organism>
<dbReference type="InterPro" id="IPR002347">
    <property type="entry name" value="SDR_fam"/>
</dbReference>
<evidence type="ECO:0000259" key="3">
    <source>
        <dbReference type="SMART" id="SM00822"/>
    </source>
</evidence>
<dbReference type="GO" id="GO:0016491">
    <property type="term" value="F:oxidoreductase activity"/>
    <property type="evidence" value="ECO:0007669"/>
    <property type="project" value="UniProtKB-KW"/>
</dbReference>
<reference evidence="5" key="1">
    <citation type="journal article" date="2019" name="Int. J. Syst. Evol. Microbiol.">
        <title>The Global Catalogue of Microorganisms (GCM) 10K type strain sequencing project: providing services to taxonomists for standard genome sequencing and annotation.</title>
        <authorList>
            <consortium name="The Broad Institute Genomics Platform"/>
            <consortium name="The Broad Institute Genome Sequencing Center for Infectious Disease"/>
            <person name="Wu L."/>
            <person name="Ma J."/>
        </authorList>
    </citation>
    <scope>NUCLEOTIDE SEQUENCE [LARGE SCALE GENOMIC DNA]</scope>
    <source>
        <strain evidence="5">CCUG 49571</strain>
    </source>
</reference>
<dbReference type="RefSeq" id="WP_378097386.1">
    <property type="nucleotide sequence ID" value="NZ_JBHSEP010000010.1"/>
</dbReference>
<dbReference type="PANTHER" id="PTHR42760">
    <property type="entry name" value="SHORT-CHAIN DEHYDROGENASES/REDUCTASES FAMILY MEMBER"/>
    <property type="match status" value="1"/>
</dbReference>
<dbReference type="EMBL" id="JBHSEP010000010">
    <property type="protein sequence ID" value="MFC4599489.1"/>
    <property type="molecule type" value="Genomic_DNA"/>
</dbReference>
<accession>A0ABV9FHA0</accession>
<gene>
    <name evidence="4" type="ORF">ACFO3S_14660</name>
</gene>
<comment type="similarity">
    <text evidence="1">Belongs to the short-chain dehydrogenases/reductases (SDR) family.</text>
</comment>
<dbReference type="Proteomes" id="UP001596028">
    <property type="component" value="Unassembled WGS sequence"/>
</dbReference>
<dbReference type="PRINTS" id="PR00080">
    <property type="entry name" value="SDRFAMILY"/>
</dbReference>
<dbReference type="InterPro" id="IPR020904">
    <property type="entry name" value="Sc_DH/Rdtase_CS"/>
</dbReference>
<dbReference type="PRINTS" id="PR00081">
    <property type="entry name" value="GDHRDH"/>
</dbReference>
<name>A0ABV9FHA0_9BACL</name>
<dbReference type="InterPro" id="IPR036291">
    <property type="entry name" value="NAD(P)-bd_dom_sf"/>
</dbReference>
<dbReference type="InterPro" id="IPR057326">
    <property type="entry name" value="KR_dom"/>
</dbReference>
<keyword evidence="2 4" id="KW-0560">Oxidoreductase</keyword>
<evidence type="ECO:0000313" key="5">
    <source>
        <dbReference type="Proteomes" id="UP001596028"/>
    </source>
</evidence>
<dbReference type="PROSITE" id="PS00061">
    <property type="entry name" value="ADH_SHORT"/>
    <property type="match status" value="1"/>
</dbReference>
<dbReference type="NCBIfam" id="NF005559">
    <property type="entry name" value="PRK07231.1"/>
    <property type="match status" value="1"/>
</dbReference>
<keyword evidence="5" id="KW-1185">Reference proteome</keyword>
<dbReference type="PANTHER" id="PTHR42760:SF115">
    <property type="entry name" value="3-OXOACYL-[ACYL-CARRIER-PROTEIN] REDUCTASE FABG"/>
    <property type="match status" value="1"/>
</dbReference>
<comment type="caution">
    <text evidence="4">The sequence shown here is derived from an EMBL/GenBank/DDBJ whole genome shotgun (WGS) entry which is preliminary data.</text>
</comment>
<dbReference type="SMART" id="SM00822">
    <property type="entry name" value="PKS_KR"/>
    <property type="match status" value="1"/>
</dbReference>
<dbReference type="EC" id="1.1.1.-" evidence="4"/>
<dbReference type="SUPFAM" id="SSF51735">
    <property type="entry name" value="NAD(P)-binding Rossmann-fold domains"/>
    <property type="match status" value="1"/>
</dbReference>
<dbReference type="Gene3D" id="3.40.50.720">
    <property type="entry name" value="NAD(P)-binding Rossmann-like Domain"/>
    <property type="match status" value="1"/>
</dbReference>
<sequence length="258" mass="27413">MKVSDKFRLDGRVSIVTGGAVGLGKAMAQGLAQAGSHLVIADLRLEAAEKTAAELRLEGVDAIAVRADVTDPASVRALADAARERFGRIDALFNNAGITLHVPVEEMRLEDWQNVMNVNLTSVFLVSREIGKTMIAQGGGAIVNISSMSGLVSNVPQHQAAYNVSKAGVIMLTKSMASEWARYGIRVNTIAPGYMKTEMTAPYFDENGDMVRTWMGGTPMGRPGTPDELQGIAVYLASDASSYATGGVFVIDGGYTIR</sequence>
<evidence type="ECO:0000256" key="2">
    <source>
        <dbReference type="ARBA" id="ARBA00023002"/>
    </source>
</evidence>